<feature type="compositionally biased region" description="Polar residues" evidence="1">
    <location>
        <begin position="1"/>
        <end position="25"/>
    </location>
</feature>
<organism evidence="2 3">
    <name type="scientific">Ponticoccus litoralis</name>
    <dbReference type="NCBI Taxonomy" id="422297"/>
    <lineage>
        <taxon>Bacteria</taxon>
        <taxon>Pseudomonadati</taxon>
        <taxon>Pseudomonadota</taxon>
        <taxon>Alphaproteobacteria</taxon>
        <taxon>Rhodobacterales</taxon>
        <taxon>Roseobacteraceae</taxon>
        <taxon>Ponticoccus</taxon>
    </lineage>
</organism>
<evidence type="ECO:0000256" key="1">
    <source>
        <dbReference type="SAM" id="MobiDB-lite"/>
    </source>
</evidence>
<dbReference type="RefSeq" id="WP_347165967.1">
    <property type="nucleotide sequence ID" value="NZ_JBDNCH010000002.1"/>
</dbReference>
<dbReference type="InterPro" id="IPR050903">
    <property type="entry name" value="Bact_Chemotaxis_MeTrfase"/>
</dbReference>
<evidence type="ECO:0000313" key="2">
    <source>
        <dbReference type="EMBL" id="MEN9060827.1"/>
    </source>
</evidence>
<reference evidence="2 3" key="1">
    <citation type="submission" date="2024-05" db="EMBL/GenBank/DDBJ databases">
        <title>Genome sequence of Ponticoccus litoralis KCCM 90028.</title>
        <authorList>
            <person name="Kim J.M."/>
            <person name="Lee J.K."/>
            <person name="Choi B.J."/>
            <person name="Bayburt H."/>
            <person name="Baek J.H."/>
            <person name="Jeon C.O."/>
        </authorList>
    </citation>
    <scope>NUCLEOTIDE SEQUENCE [LARGE SCALE GENOMIC DNA]</scope>
    <source>
        <strain evidence="2 3">KCCM 90028</strain>
    </source>
</reference>
<gene>
    <name evidence="2" type="ORF">ABFB10_07010</name>
</gene>
<comment type="caution">
    <text evidence="2">The sequence shown here is derived from an EMBL/GenBank/DDBJ whole genome shotgun (WGS) entry which is preliminary data.</text>
</comment>
<dbReference type="Pfam" id="PF13596">
    <property type="entry name" value="PAS_10"/>
    <property type="match status" value="1"/>
</dbReference>
<dbReference type="AlphaFoldDB" id="A0AAW9SMU4"/>
<dbReference type="Proteomes" id="UP001428774">
    <property type="component" value="Unassembled WGS sequence"/>
</dbReference>
<dbReference type="InterPro" id="IPR035965">
    <property type="entry name" value="PAS-like_dom_sf"/>
</dbReference>
<sequence>MEELQTSNEELQSTNEELQSTNEELQSTNEELETSNEELQSTNEELITVNEELLINSDELNRLVAEKNAIQVALPLPLLVLDTSLNIKSASQNAIELFSLTERGAHLGHISQVFLPETPFPALVDICHDVLTRQKSRSEVFQLKGEKTEMRITPYFIKEKILQGLTITLQRAP</sequence>
<name>A0AAW9SMU4_9RHOB</name>
<evidence type="ECO:0000313" key="3">
    <source>
        <dbReference type="Proteomes" id="UP001428774"/>
    </source>
</evidence>
<proteinExistence type="predicted"/>
<accession>A0AAW9SMU4</accession>
<keyword evidence="3" id="KW-1185">Reference proteome</keyword>
<feature type="region of interest" description="Disordered" evidence="1">
    <location>
        <begin position="1"/>
        <end position="41"/>
    </location>
</feature>
<evidence type="ECO:0008006" key="4">
    <source>
        <dbReference type="Google" id="ProtNLM"/>
    </source>
</evidence>
<dbReference type="Gene3D" id="3.30.450.20">
    <property type="entry name" value="PAS domain"/>
    <property type="match status" value="1"/>
</dbReference>
<dbReference type="SUPFAM" id="SSF55785">
    <property type="entry name" value="PYP-like sensor domain (PAS domain)"/>
    <property type="match status" value="1"/>
</dbReference>
<dbReference type="EMBL" id="JBDNCH010000002">
    <property type="protein sequence ID" value="MEN9060827.1"/>
    <property type="molecule type" value="Genomic_DNA"/>
</dbReference>
<protein>
    <recommendedName>
        <fullName evidence="4">PAS domain-containing protein</fullName>
    </recommendedName>
</protein>
<dbReference type="PANTHER" id="PTHR24422">
    <property type="entry name" value="CHEMOTAXIS PROTEIN METHYLTRANSFERASE"/>
    <property type="match status" value="1"/>
</dbReference>